<proteinExistence type="predicted"/>
<sequence length="220" mass="24634">DDESLRRWKEQLLGAVDIEAVGETLEPEVKILSLEIKSPGRPDIVLSVPENGKPKGSWFTLKEGSRYSLQFTFEVKNNIVSGLKYSNTVWKTGVKVDSSKEMIGTFSPQAEPYTHEMPEETTPSGIFARGSYAAKTKEPMIMVGGNTTAIVWTVIEKELLKVEKNDGCDSGHSSLHCDQSHAASEYIIRILAMQAIVNLQWHLDSFRLVPQYRREGALDY</sequence>
<reference evidence="1 2" key="1">
    <citation type="journal article" date="2024" name="Plant Biotechnol. J.">
        <title>Genome and CRISPR/Cas9 system of a widespread forest tree (Populus alba) in the world.</title>
        <authorList>
            <person name="Liu Y.J."/>
            <person name="Jiang P.F."/>
            <person name="Han X.M."/>
            <person name="Li X.Y."/>
            <person name="Wang H.M."/>
            <person name="Wang Y.J."/>
            <person name="Wang X.X."/>
            <person name="Zeng Q.Y."/>
        </authorList>
    </citation>
    <scope>NUCLEOTIDE SEQUENCE [LARGE SCALE GENOMIC DNA]</scope>
    <source>
        <strain evidence="2">cv. PAL-ZL1</strain>
    </source>
</reference>
<dbReference type="Proteomes" id="UP000309997">
    <property type="component" value="Unassembled WGS sequence"/>
</dbReference>
<protein>
    <submittedName>
        <fullName evidence="1">Uncharacterized protein</fullName>
    </submittedName>
</protein>
<accession>A0ACC4C3G4</accession>
<keyword evidence="2" id="KW-1185">Reference proteome</keyword>
<feature type="non-terminal residue" evidence="1">
    <location>
        <position position="1"/>
    </location>
</feature>
<comment type="caution">
    <text evidence="1">The sequence shown here is derived from an EMBL/GenBank/DDBJ whole genome shotgun (WGS) entry which is preliminary data.</text>
</comment>
<name>A0ACC4C3G4_POPAL</name>
<evidence type="ECO:0000313" key="2">
    <source>
        <dbReference type="Proteomes" id="UP000309997"/>
    </source>
</evidence>
<evidence type="ECO:0000313" key="1">
    <source>
        <dbReference type="EMBL" id="KAL3585029.1"/>
    </source>
</evidence>
<organism evidence="1 2">
    <name type="scientific">Populus alba</name>
    <name type="common">White poplar</name>
    <dbReference type="NCBI Taxonomy" id="43335"/>
    <lineage>
        <taxon>Eukaryota</taxon>
        <taxon>Viridiplantae</taxon>
        <taxon>Streptophyta</taxon>
        <taxon>Embryophyta</taxon>
        <taxon>Tracheophyta</taxon>
        <taxon>Spermatophyta</taxon>
        <taxon>Magnoliopsida</taxon>
        <taxon>eudicotyledons</taxon>
        <taxon>Gunneridae</taxon>
        <taxon>Pentapetalae</taxon>
        <taxon>rosids</taxon>
        <taxon>fabids</taxon>
        <taxon>Malpighiales</taxon>
        <taxon>Salicaceae</taxon>
        <taxon>Saliceae</taxon>
        <taxon>Populus</taxon>
    </lineage>
</organism>
<dbReference type="EMBL" id="RCHU02000006">
    <property type="protein sequence ID" value="KAL3585029.1"/>
    <property type="molecule type" value="Genomic_DNA"/>
</dbReference>
<gene>
    <name evidence="1" type="ORF">D5086_011896</name>
</gene>